<accession>A0ABP3V1F0</accession>
<organism evidence="1 2">
    <name type="scientific">Gaetbulibacter jejuensis</name>
    <dbReference type="NCBI Taxonomy" id="584607"/>
    <lineage>
        <taxon>Bacteria</taxon>
        <taxon>Pseudomonadati</taxon>
        <taxon>Bacteroidota</taxon>
        <taxon>Flavobacteriia</taxon>
        <taxon>Flavobacteriales</taxon>
        <taxon>Flavobacteriaceae</taxon>
        <taxon>Gaetbulibacter</taxon>
    </lineage>
</organism>
<evidence type="ECO:0000313" key="1">
    <source>
        <dbReference type="EMBL" id="GAA0746182.1"/>
    </source>
</evidence>
<proteinExistence type="predicted"/>
<reference evidence="2" key="1">
    <citation type="journal article" date="2019" name="Int. J. Syst. Evol. Microbiol.">
        <title>The Global Catalogue of Microorganisms (GCM) 10K type strain sequencing project: providing services to taxonomists for standard genome sequencing and annotation.</title>
        <authorList>
            <consortium name="The Broad Institute Genomics Platform"/>
            <consortium name="The Broad Institute Genome Sequencing Center for Infectious Disease"/>
            <person name="Wu L."/>
            <person name="Ma J."/>
        </authorList>
    </citation>
    <scope>NUCLEOTIDE SEQUENCE [LARGE SCALE GENOMIC DNA]</scope>
    <source>
        <strain evidence="2">JCM 15976</strain>
    </source>
</reference>
<evidence type="ECO:0000313" key="2">
    <source>
        <dbReference type="Proteomes" id="UP001500736"/>
    </source>
</evidence>
<evidence type="ECO:0008006" key="3">
    <source>
        <dbReference type="Google" id="ProtNLM"/>
    </source>
</evidence>
<comment type="caution">
    <text evidence="1">The sequence shown here is derived from an EMBL/GenBank/DDBJ whole genome shotgun (WGS) entry which is preliminary data.</text>
</comment>
<gene>
    <name evidence="1" type="ORF">GCM10009431_22210</name>
</gene>
<dbReference type="Proteomes" id="UP001500736">
    <property type="component" value="Unassembled WGS sequence"/>
</dbReference>
<keyword evidence="2" id="KW-1185">Reference proteome</keyword>
<dbReference type="EMBL" id="BAAAGF010000003">
    <property type="protein sequence ID" value="GAA0746182.1"/>
    <property type="molecule type" value="Genomic_DNA"/>
</dbReference>
<protein>
    <recommendedName>
        <fullName evidence="3">STAS/SEC14 domain-containing protein</fullName>
    </recommendedName>
</protein>
<sequence>MRLTESQLKSKILKTYNLKNGIAHFFENFVVIETSEGVFSDFENSKDLISLIDLHFGTQKPFGIISNRVNSYSINILDSEKFKQRFPNAKAKAVVAYSNRTTDISKLESYFCHIKRKDFTCLLESEKWMRKELNNSNVTI</sequence>
<dbReference type="RefSeq" id="WP_131506940.1">
    <property type="nucleotide sequence ID" value="NZ_BAAAGF010000003.1"/>
</dbReference>
<name>A0ABP3V1F0_9FLAO</name>